<gene>
    <name evidence="1" type="ORF">LCGC14_1076850</name>
</gene>
<dbReference type="EMBL" id="LAZR01004686">
    <property type="protein sequence ID" value="KKN06493.1"/>
    <property type="molecule type" value="Genomic_DNA"/>
</dbReference>
<evidence type="ECO:0000313" key="1">
    <source>
        <dbReference type="EMBL" id="KKN06493.1"/>
    </source>
</evidence>
<reference evidence="1" key="1">
    <citation type="journal article" date="2015" name="Nature">
        <title>Complex archaea that bridge the gap between prokaryotes and eukaryotes.</title>
        <authorList>
            <person name="Spang A."/>
            <person name="Saw J.H."/>
            <person name="Jorgensen S.L."/>
            <person name="Zaremba-Niedzwiedzka K."/>
            <person name="Martijn J."/>
            <person name="Lind A.E."/>
            <person name="van Eijk R."/>
            <person name="Schleper C."/>
            <person name="Guy L."/>
            <person name="Ettema T.J."/>
        </authorList>
    </citation>
    <scope>NUCLEOTIDE SEQUENCE</scope>
</reference>
<dbReference type="AlphaFoldDB" id="A0A0F9QMB9"/>
<accession>A0A0F9QMB9</accession>
<comment type="caution">
    <text evidence="1">The sequence shown here is derived from an EMBL/GenBank/DDBJ whole genome shotgun (WGS) entry which is preliminary data.</text>
</comment>
<name>A0A0F9QMB9_9ZZZZ</name>
<sequence length="249" mass="25930">MSQHDYVIDNANGAAVRLDLNNAFAAIQSNNSGATSPTATTAFQLWFDTTANDLKIRNSGDTSWVSIFDLTGSTITPFRGTTLLGDAAEQNVGTVLSTNLPNVEDIQNQQGIYLAAAGSVNVFTLALVPAIAGYVEGQLFAFKANLAITAAPTLNVSSKGAGAITWPNGDLLVTGDILIDQHVTVRRTASAFVMLGSRTVATQSEAETGVQTTRIMSAERVLQAIIANPQAPGAASVDRAALKTATGDM</sequence>
<organism evidence="1">
    <name type="scientific">marine sediment metagenome</name>
    <dbReference type="NCBI Taxonomy" id="412755"/>
    <lineage>
        <taxon>unclassified sequences</taxon>
        <taxon>metagenomes</taxon>
        <taxon>ecological metagenomes</taxon>
    </lineage>
</organism>
<protein>
    <submittedName>
        <fullName evidence="1">Uncharacterized protein</fullName>
    </submittedName>
</protein>
<proteinExistence type="predicted"/>
<feature type="non-terminal residue" evidence="1">
    <location>
        <position position="249"/>
    </location>
</feature>